<evidence type="ECO:0000313" key="2">
    <source>
        <dbReference type="EMBL" id="KZV51834.1"/>
    </source>
</evidence>
<evidence type="ECO:0000256" key="1">
    <source>
        <dbReference type="SAM" id="MobiDB-lite"/>
    </source>
</evidence>
<feature type="region of interest" description="Disordered" evidence="1">
    <location>
        <begin position="141"/>
        <end position="169"/>
    </location>
</feature>
<gene>
    <name evidence="2" type="ORF">F511_11211</name>
</gene>
<dbReference type="EMBL" id="KQ991567">
    <property type="protein sequence ID" value="KZV51834.1"/>
    <property type="molecule type" value="Genomic_DNA"/>
</dbReference>
<keyword evidence="3" id="KW-1185">Reference proteome</keyword>
<evidence type="ECO:0000313" key="3">
    <source>
        <dbReference type="Proteomes" id="UP000250235"/>
    </source>
</evidence>
<organism evidence="2 3">
    <name type="scientific">Dorcoceras hygrometricum</name>
    <dbReference type="NCBI Taxonomy" id="472368"/>
    <lineage>
        <taxon>Eukaryota</taxon>
        <taxon>Viridiplantae</taxon>
        <taxon>Streptophyta</taxon>
        <taxon>Embryophyta</taxon>
        <taxon>Tracheophyta</taxon>
        <taxon>Spermatophyta</taxon>
        <taxon>Magnoliopsida</taxon>
        <taxon>eudicotyledons</taxon>
        <taxon>Gunneridae</taxon>
        <taxon>Pentapetalae</taxon>
        <taxon>asterids</taxon>
        <taxon>lamiids</taxon>
        <taxon>Lamiales</taxon>
        <taxon>Gesneriaceae</taxon>
        <taxon>Didymocarpoideae</taxon>
        <taxon>Trichosporeae</taxon>
        <taxon>Loxocarpinae</taxon>
        <taxon>Dorcoceras</taxon>
    </lineage>
</organism>
<name>A0A2Z7D4B2_9LAMI</name>
<dbReference type="AlphaFoldDB" id="A0A2Z7D4B2"/>
<reference evidence="2 3" key="1">
    <citation type="journal article" date="2015" name="Proc. Natl. Acad. Sci. U.S.A.">
        <title>The resurrection genome of Boea hygrometrica: A blueprint for survival of dehydration.</title>
        <authorList>
            <person name="Xiao L."/>
            <person name="Yang G."/>
            <person name="Zhang L."/>
            <person name="Yang X."/>
            <person name="Zhao S."/>
            <person name="Ji Z."/>
            <person name="Zhou Q."/>
            <person name="Hu M."/>
            <person name="Wang Y."/>
            <person name="Chen M."/>
            <person name="Xu Y."/>
            <person name="Jin H."/>
            <person name="Xiao X."/>
            <person name="Hu G."/>
            <person name="Bao F."/>
            <person name="Hu Y."/>
            <person name="Wan P."/>
            <person name="Li L."/>
            <person name="Deng X."/>
            <person name="Kuang T."/>
            <person name="Xiang C."/>
            <person name="Zhu J.K."/>
            <person name="Oliver M.J."/>
            <person name="He Y."/>
        </authorList>
    </citation>
    <scope>NUCLEOTIDE SEQUENCE [LARGE SCALE GENOMIC DNA]</scope>
    <source>
        <strain evidence="3">cv. XS01</strain>
    </source>
</reference>
<dbReference type="Proteomes" id="UP000250235">
    <property type="component" value="Unassembled WGS sequence"/>
</dbReference>
<sequence>MGVAATADRVPDLNQALTPLLGVRTYTRNENKQNTELLFSDSEYEKHDVYNISDAPHNHIGTRVPNSSLKTSTYATKIGNHPGTRYQDEGVARSEIGFCPRPYYHFGSVSRGPCLDVMKSPAQRGSRGTRRIIAEIFSFPPPSPSINTRRQEEEPSAYQCPTLPNSRRDGVSSSAEIIWLHQLVSSVGM</sequence>
<accession>A0A2Z7D4B2</accession>
<proteinExistence type="predicted"/>
<protein>
    <submittedName>
        <fullName evidence="2">Myosin-9-like</fullName>
    </submittedName>
</protein>